<evidence type="ECO:0000256" key="3">
    <source>
        <dbReference type="ARBA" id="ARBA00023002"/>
    </source>
</evidence>
<dbReference type="Gene3D" id="3.40.50.720">
    <property type="entry name" value="NAD(P)-binding Rossmann-like Domain"/>
    <property type="match status" value="1"/>
</dbReference>
<dbReference type="Pfam" id="PF00106">
    <property type="entry name" value="adh_short"/>
    <property type="match status" value="1"/>
</dbReference>
<dbReference type="Proteomes" id="UP001275084">
    <property type="component" value="Unassembled WGS sequence"/>
</dbReference>
<organism evidence="4 5">
    <name type="scientific">Lasiosphaeria hispida</name>
    <dbReference type="NCBI Taxonomy" id="260671"/>
    <lineage>
        <taxon>Eukaryota</taxon>
        <taxon>Fungi</taxon>
        <taxon>Dikarya</taxon>
        <taxon>Ascomycota</taxon>
        <taxon>Pezizomycotina</taxon>
        <taxon>Sordariomycetes</taxon>
        <taxon>Sordariomycetidae</taxon>
        <taxon>Sordariales</taxon>
        <taxon>Lasiosphaeriaceae</taxon>
        <taxon>Lasiosphaeria</taxon>
    </lineage>
</organism>
<sequence length="250" mass="26466">MTTTNVFITGVSRGIGRALAEAYLARPNHIVIGSVRDLSSPVATELQTKAVKGEGSRLILVKIEATSETDYAAAVKHIEAEEGIDRLDVVVASAGVTGELTAVAGIDVADYKHVLDVNTIGPIRLFQATLPLLSKSANAKWVSLSTISSSIGGLEQTAAFPTVSYGSSKAAFNFVTRAIHLQHKDIIAVAVHPGWVKTDMGNFSAKFFGLNEAFHEIGDSVKATLNIVDNATKEETSGKFLGFDGAIVPW</sequence>
<proteinExistence type="inferred from homology"/>
<protein>
    <submittedName>
        <fullName evidence="4">Aflatoxin biosynthesis ketoreductase nor-1</fullName>
    </submittedName>
</protein>
<dbReference type="SUPFAM" id="SSF51735">
    <property type="entry name" value="NAD(P)-binding Rossmann-fold domains"/>
    <property type="match status" value="1"/>
</dbReference>
<dbReference type="EMBL" id="JAUIQD010000003">
    <property type="protein sequence ID" value="KAK3356492.1"/>
    <property type="molecule type" value="Genomic_DNA"/>
</dbReference>
<dbReference type="GO" id="GO:0005737">
    <property type="term" value="C:cytoplasm"/>
    <property type="evidence" value="ECO:0007669"/>
    <property type="project" value="TreeGrafter"/>
</dbReference>
<evidence type="ECO:0000256" key="1">
    <source>
        <dbReference type="ARBA" id="ARBA00006484"/>
    </source>
</evidence>
<dbReference type="InterPro" id="IPR051468">
    <property type="entry name" value="Fungal_SecMetab_SDRs"/>
</dbReference>
<evidence type="ECO:0000256" key="2">
    <source>
        <dbReference type="ARBA" id="ARBA00022857"/>
    </source>
</evidence>
<gene>
    <name evidence="4" type="ORF">B0T25DRAFT_621693</name>
</gene>
<keyword evidence="3" id="KW-0560">Oxidoreductase</keyword>
<name>A0AAJ0HKD0_9PEZI</name>
<accession>A0AAJ0HKD0</accession>
<dbReference type="PRINTS" id="PR00081">
    <property type="entry name" value="GDHRDH"/>
</dbReference>
<dbReference type="CDD" id="cd05325">
    <property type="entry name" value="carb_red_sniffer_like_SDR_c"/>
    <property type="match status" value="1"/>
</dbReference>
<keyword evidence="5" id="KW-1185">Reference proteome</keyword>
<dbReference type="PANTHER" id="PTHR43544:SF7">
    <property type="entry name" value="NADB-LER2"/>
    <property type="match status" value="1"/>
</dbReference>
<reference evidence="4" key="2">
    <citation type="submission" date="2023-06" db="EMBL/GenBank/DDBJ databases">
        <authorList>
            <consortium name="Lawrence Berkeley National Laboratory"/>
            <person name="Haridas S."/>
            <person name="Hensen N."/>
            <person name="Bonometti L."/>
            <person name="Westerberg I."/>
            <person name="Brannstrom I.O."/>
            <person name="Guillou S."/>
            <person name="Cros-Aarteil S."/>
            <person name="Calhoun S."/>
            <person name="Kuo A."/>
            <person name="Mondo S."/>
            <person name="Pangilinan J."/>
            <person name="Riley R."/>
            <person name="Labutti K."/>
            <person name="Andreopoulos B."/>
            <person name="Lipzen A."/>
            <person name="Chen C."/>
            <person name="Yanf M."/>
            <person name="Daum C."/>
            <person name="Ng V."/>
            <person name="Clum A."/>
            <person name="Steindorff A."/>
            <person name="Ohm R."/>
            <person name="Martin F."/>
            <person name="Silar P."/>
            <person name="Natvig D."/>
            <person name="Lalanne C."/>
            <person name="Gautier V."/>
            <person name="Ament-Velasquez S.L."/>
            <person name="Kruys A."/>
            <person name="Hutchinson M.I."/>
            <person name="Powell A.J."/>
            <person name="Barry K."/>
            <person name="Miller A.N."/>
            <person name="Grigoriev I.V."/>
            <person name="Debuchy R."/>
            <person name="Gladieux P."/>
            <person name="Thoren M.H."/>
            <person name="Johannesson H."/>
        </authorList>
    </citation>
    <scope>NUCLEOTIDE SEQUENCE</scope>
    <source>
        <strain evidence="4">CBS 955.72</strain>
    </source>
</reference>
<dbReference type="AlphaFoldDB" id="A0AAJ0HKD0"/>
<comment type="similarity">
    <text evidence="1">Belongs to the short-chain dehydrogenases/reductases (SDR) family.</text>
</comment>
<reference evidence="4" key="1">
    <citation type="journal article" date="2023" name="Mol. Phylogenet. Evol.">
        <title>Genome-scale phylogeny and comparative genomics of the fungal order Sordariales.</title>
        <authorList>
            <person name="Hensen N."/>
            <person name="Bonometti L."/>
            <person name="Westerberg I."/>
            <person name="Brannstrom I.O."/>
            <person name="Guillou S."/>
            <person name="Cros-Aarteil S."/>
            <person name="Calhoun S."/>
            <person name="Haridas S."/>
            <person name="Kuo A."/>
            <person name="Mondo S."/>
            <person name="Pangilinan J."/>
            <person name="Riley R."/>
            <person name="LaButti K."/>
            <person name="Andreopoulos B."/>
            <person name="Lipzen A."/>
            <person name="Chen C."/>
            <person name="Yan M."/>
            <person name="Daum C."/>
            <person name="Ng V."/>
            <person name="Clum A."/>
            <person name="Steindorff A."/>
            <person name="Ohm R.A."/>
            <person name="Martin F."/>
            <person name="Silar P."/>
            <person name="Natvig D.O."/>
            <person name="Lalanne C."/>
            <person name="Gautier V."/>
            <person name="Ament-Velasquez S.L."/>
            <person name="Kruys A."/>
            <person name="Hutchinson M.I."/>
            <person name="Powell A.J."/>
            <person name="Barry K."/>
            <person name="Miller A.N."/>
            <person name="Grigoriev I.V."/>
            <person name="Debuchy R."/>
            <person name="Gladieux P."/>
            <person name="Hiltunen Thoren M."/>
            <person name="Johannesson H."/>
        </authorList>
    </citation>
    <scope>NUCLEOTIDE SEQUENCE</scope>
    <source>
        <strain evidence="4">CBS 955.72</strain>
    </source>
</reference>
<evidence type="ECO:0000313" key="5">
    <source>
        <dbReference type="Proteomes" id="UP001275084"/>
    </source>
</evidence>
<dbReference type="InterPro" id="IPR036291">
    <property type="entry name" value="NAD(P)-bd_dom_sf"/>
</dbReference>
<dbReference type="PANTHER" id="PTHR43544">
    <property type="entry name" value="SHORT-CHAIN DEHYDROGENASE/REDUCTASE"/>
    <property type="match status" value="1"/>
</dbReference>
<keyword evidence="2" id="KW-0521">NADP</keyword>
<dbReference type="GO" id="GO:0016491">
    <property type="term" value="F:oxidoreductase activity"/>
    <property type="evidence" value="ECO:0007669"/>
    <property type="project" value="UniProtKB-KW"/>
</dbReference>
<evidence type="ECO:0000313" key="4">
    <source>
        <dbReference type="EMBL" id="KAK3356492.1"/>
    </source>
</evidence>
<dbReference type="InterPro" id="IPR002347">
    <property type="entry name" value="SDR_fam"/>
</dbReference>
<comment type="caution">
    <text evidence="4">The sequence shown here is derived from an EMBL/GenBank/DDBJ whole genome shotgun (WGS) entry which is preliminary data.</text>
</comment>